<protein>
    <submittedName>
        <fullName evidence="1">Uncharacterized protein</fullName>
    </submittedName>
</protein>
<reference evidence="2" key="1">
    <citation type="submission" date="2017-10" db="EMBL/GenBank/DDBJ databases">
        <title>Rapid genome shrinkage in a self-fertile nematode reveals novel sperm competition proteins.</title>
        <authorList>
            <person name="Yin D."/>
            <person name="Schwarz E.M."/>
            <person name="Thomas C.G."/>
            <person name="Felde R.L."/>
            <person name="Korf I.F."/>
            <person name="Cutter A.D."/>
            <person name="Schartner C.M."/>
            <person name="Ralston E.J."/>
            <person name="Meyer B.J."/>
            <person name="Haag E.S."/>
        </authorList>
    </citation>
    <scope>NUCLEOTIDE SEQUENCE [LARGE SCALE GENOMIC DNA]</scope>
    <source>
        <strain evidence="2">JU1422</strain>
    </source>
</reference>
<keyword evidence="2" id="KW-1185">Reference proteome</keyword>
<dbReference type="Proteomes" id="UP000230233">
    <property type="component" value="Unassembled WGS sequence"/>
</dbReference>
<comment type="caution">
    <text evidence="1">The sequence shown here is derived from an EMBL/GenBank/DDBJ whole genome shotgun (WGS) entry which is preliminary data.</text>
</comment>
<accession>A0A2G5SA07</accession>
<dbReference type="AlphaFoldDB" id="A0A2G5SA07"/>
<dbReference type="EMBL" id="PDUG01000046">
    <property type="protein sequence ID" value="PIC11742.1"/>
    <property type="molecule type" value="Genomic_DNA"/>
</dbReference>
<organism evidence="1 2">
    <name type="scientific">Caenorhabditis nigoni</name>
    <dbReference type="NCBI Taxonomy" id="1611254"/>
    <lineage>
        <taxon>Eukaryota</taxon>
        <taxon>Metazoa</taxon>
        <taxon>Ecdysozoa</taxon>
        <taxon>Nematoda</taxon>
        <taxon>Chromadorea</taxon>
        <taxon>Rhabditida</taxon>
        <taxon>Rhabditina</taxon>
        <taxon>Rhabditomorpha</taxon>
        <taxon>Rhabditoidea</taxon>
        <taxon>Rhabditidae</taxon>
        <taxon>Peloderinae</taxon>
        <taxon>Caenorhabditis</taxon>
    </lineage>
</organism>
<name>A0A2G5SA07_9PELO</name>
<evidence type="ECO:0000313" key="1">
    <source>
        <dbReference type="EMBL" id="PIC11742.1"/>
    </source>
</evidence>
<gene>
    <name evidence="1" type="ORF">B9Z55_028882</name>
</gene>
<evidence type="ECO:0000313" key="2">
    <source>
        <dbReference type="Proteomes" id="UP000230233"/>
    </source>
</evidence>
<sequence>MPTRLTVAKPPAVVFCVNQLCQRRKCMKRYDTHQGSMSLYLFEFSGMPSIRLLTFLDAQCPGWERRPVEVVHLHLARFGENNSASNIAAEDRFPKFSNCLRPTAIMPGSG</sequence>
<proteinExistence type="predicted"/>